<dbReference type="PANTHER" id="PTHR32063:SF16">
    <property type="entry name" value="CATION EFFLUX SYSTEM (ACRB_ACRD_ACRF FAMILY)"/>
    <property type="match status" value="1"/>
</dbReference>
<accession>A0ABQ4NTI0</accession>
<dbReference type="Gene3D" id="1.20.1640.10">
    <property type="entry name" value="Multidrug efflux transporter AcrB transmembrane domain"/>
    <property type="match status" value="2"/>
</dbReference>
<protein>
    <submittedName>
        <fullName evidence="2">Multidrug transporter AcrB</fullName>
    </submittedName>
</protein>
<gene>
    <name evidence="2" type="ORF">TUM4630_35680</name>
</gene>
<keyword evidence="3" id="KW-1185">Reference proteome</keyword>
<sequence length="1085" mass="117733">MKPSHNQDSDKQQNQPYSLGFSGRVAALFQLSAITPLLALLGILLGLFAVLVTPKEEEPQIDVTFADVYIPFPGATPSEVEQLVTLPMEQVLSQIKGIDTLYSFSQPDGALLIAIFEVGIPRNEAIVKLYNQVYSNMDKVATQAGVGEPQIKPRGIDDVPIVSLTLWSKSTLTSAEQLTQVAKGLETELKRIPGTREIYTVGSHNVSLNVRIDPAKMSFYGLTYDAISHSLASNNHVSMPVSLIQDNQEIKIQTGQFLQSQQEVEQLVVAVYQDESGRSAPVYLADIADISLSSDIPTQNAWHSDKQGTYPAVTVAIGKQPGENAVDIANEILARVDAVNNVLIPADVEVTVSRNYGKTAGDKANTLILKLVFATSAVVVLVFLAMGLREAIVVGIAIIITLAITLFASWAWGFTLNRISLFALIFSIGILVDDAIVVVENIHRHMALGQREFTQLIPIAVDEVGGPTILATFTVIAALMPMAFVSGLMGPYMSPIPINASMGMLISLAIAFIVTPWLATKLLNKSHKHQESSDTSSSNRMVAIFTALISPFVHGKQAGKARLGLAAGIVVLIAIAISMPVTQLVVLKMLPFDNKSEFQVMLDMPEGTPVEQTQRVLKALGQQLNQVAEVENYQLYAGTNAPMNFNGLVRHYFLRQTQELGDIQVNLVDKSKRDRDSHSIAVAVRESLQATAARYNANVKVVEVPPGPPVWSPILAEVYGPNEALRETAALQLQALFHQTPDVVDIDIYLPAMQQKWQVSIDRAKASLLGVPYSNIVDLVTTSIGGKRVSYLHKPNQTTPVPIKLQLEEAAKMDLEQVLNLRLTTQSGDSVPVSELVHINKGSIDAPIIHKNMIPMIMVVADMAGPLDSPLYGMFEMAADIDSETGLGFKQHYVNQPSGLDTIAVLWDGEWKITYETFRDMGIAYAVGMIAIYLLVVGQFRSYSVPLIIMAPIPLTIIGVMPGHALLGAQFTATSMIGMIALAGIIVRNSILLVDFINQETESGVPFEQAVIHSGAVRAKPIMLTGLAAMIGALFILDDPIFNGLAISLIFGILVSTLLTLVVIPVLYYTVMRHRIPQKTANTAA</sequence>
<dbReference type="Gene3D" id="3.30.70.1430">
    <property type="entry name" value="Multidrug efflux transporter AcrB pore domain"/>
    <property type="match status" value="2"/>
</dbReference>
<feature type="transmembrane region" description="Helical" evidence="1">
    <location>
        <begin position="537"/>
        <end position="553"/>
    </location>
</feature>
<dbReference type="Proteomes" id="UP000761574">
    <property type="component" value="Unassembled WGS sequence"/>
</dbReference>
<dbReference type="PRINTS" id="PR00702">
    <property type="entry name" value="ACRIFLAVINRP"/>
</dbReference>
<reference evidence="2 3" key="1">
    <citation type="submission" date="2021-05" db="EMBL/GenBank/DDBJ databases">
        <title>Molecular characterization for Shewanella algae harboring chromosomal blaOXA-55-like strains isolated from clinical and environment sample.</title>
        <authorList>
            <person name="Ohama Y."/>
            <person name="Aoki K."/>
            <person name="Harada S."/>
            <person name="Moriya K."/>
            <person name="Ishii Y."/>
            <person name="Tateda K."/>
        </authorList>
    </citation>
    <scope>NUCLEOTIDE SEQUENCE [LARGE SCALE GENOMIC DNA]</scope>
    <source>
        <strain evidence="2 3">LMG 23746</strain>
    </source>
</reference>
<dbReference type="SUPFAM" id="SSF82693">
    <property type="entry name" value="Multidrug efflux transporter AcrB pore domain, PN1, PN2, PC1 and PC2 subdomains"/>
    <property type="match status" value="3"/>
</dbReference>
<dbReference type="Gene3D" id="3.30.70.1320">
    <property type="entry name" value="Multidrug efflux transporter AcrB pore domain like"/>
    <property type="match status" value="1"/>
</dbReference>
<feature type="transmembrane region" description="Helical" evidence="1">
    <location>
        <begin position="973"/>
        <end position="997"/>
    </location>
</feature>
<dbReference type="PANTHER" id="PTHR32063">
    <property type="match status" value="1"/>
</dbReference>
<feature type="transmembrane region" description="Helical" evidence="1">
    <location>
        <begin position="27"/>
        <end position="52"/>
    </location>
</feature>
<evidence type="ECO:0000313" key="2">
    <source>
        <dbReference type="EMBL" id="GIU02939.1"/>
    </source>
</evidence>
<dbReference type="InterPro" id="IPR001036">
    <property type="entry name" value="Acrflvin-R"/>
</dbReference>
<feature type="transmembrane region" description="Helical" evidence="1">
    <location>
        <begin position="947"/>
        <end position="967"/>
    </location>
</feature>
<feature type="transmembrane region" description="Helical" evidence="1">
    <location>
        <begin position="392"/>
        <end position="412"/>
    </location>
</feature>
<keyword evidence="1" id="KW-1133">Transmembrane helix</keyword>
<dbReference type="Pfam" id="PF00873">
    <property type="entry name" value="ACR_tran"/>
    <property type="match status" value="1"/>
</dbReference>
<name>A0ABQ4NTI0_9GAMM</name>
<dbReference type="EMBL" id="BPFB01000082">
    <property type="protein sequence ID" value="GIU02939.1"/>
    <property type="molecule type" value="Genomic_DNA"/>
</dbReference>
<evidence type="ECO:0000256" key="1">
    <source>
        <dbReference type="SAM" id="Phobius"/>
    </source>
</evidence>
<feature type="transmembrane region" description="Helical" evidence="1">
    <location>
        <begin position="496"/>
        <end position="517"/>
    </location>
</feature>
<dbReference type="SUPFAM" id="SSF82866">
    <property type="entry name" value="Multidrug efflux transporter AcrB transmembrane domain"/>
    <property type="match status" value="2"/>
</dbReference>
<feature type="transmembrane region" description="Helical" evidence="1">
    <location>
        <begin position="565"/>
        <end position="586"/>
    </location>
</feature>
<evidence type="ECO:0000313" key="3">
    <source>
        <dbReference type="Proteomes" id="UP000761574"/>
    </source>
</evidence>
<dbReference type="InterPro" id="IPR027463">
    <property type="entry name" value="AcrB_DN_DC_subdom"/>
</dbReference>
<feature type="transmembrane region" description="Helical" evidence="1">
    <location>
        <begin position="1049"/>
        <end position="1071"/>
    </location>
</feature>
<feature type="transmembrane region" description="Helical" evidence="1">
    <location>
        <begin position="419"/>
        <end position="439"/>
    </location>
</feature>
<dbReference type="RefSeq" id="WP_119978936.1">
    <property type="nucleotide sequence ID" value="NZ_BPFB01000082.1"/>
</dbReference>
<dbReference type="Gene3D" id="3.30.2090.10">
    <property type="entry name" value="Multidrug efflux transporter AcrB TolC docking domain, DN and DC subdomains"/>
    <property type="match status" value="2"/>
</dbReference>
<feature type="transmembrane region" description="Helical" evidence="1">
    <location>
        <begin position="469"/>
        <end position="489"/>
    </location>
</feature>
<feature type="transmembrane region" description="Helical" evidence="1">
    <location>
        <begin position="922"/>
        <end position="940"/>
    </location>
</feature>
<keyword evidence="1" id="KW-0812">Transmembrane</keyword>
<keyword evidence="1" id="KW-0472">Membrane</keyword>
<dbReference type="SUPFAM" id="SSF82714">
    <property type="entry name" value="Multidrug efflux transporter AcrB TolC docking domain, DN and DC subdomains"/>
    <property type="match status" value="2"/>
</dbReference>
<feature type="transmembrane region" description="Helical" evidence="1">
    <location>
        <begin position="367"/>
        <end position="386"/>
    </location>
</feature>
<organism evidence="2 3">
    <name type="scientific">Shewanella algidipiscicola</name>
    <dbReference type="NCBI Taxonomy" id="614070"/>
    <lineage>
        <taxon>Bacteria</taxon>
        <taxon>Pseudomonadati</taxon>
        <taxon>Pseudomonadota</taxon>
        <taxon>Gammaproteobacteria</taxon>
        <taxon>Alteromonadales</taxon>
        <taxon>Shewanellaceae</taxon>
        <taxon>Shewanella</taxon>
    </lineage>
</organism>
<comment type="caution">
    <text evidence="2">The sequence shown here is derived from an EMBL/GenBank/DDBJ whole genome shotgun (WGS) entry which is preliminary data.</text>
</comment>
<dbReference type="Gene3D" id="3.30.70.1440">
    <property type="entry name" value="Multidrug efflux transporter AcrB pore domain"/>
    <property type="match status" value="1"/>
</dbReference>
<feature type="transmembrane region" description="Helical" evidence="1">
    <location>
        <begin position="1017"/>
        <end position="1037"/>
    </location>
</feature>
<proteinExistence type="predicted"/>